<evidence type="ECO:0000313" key="2">
    <source>
        <dbReference type="EMBL" id="KAF0774508.1"/>
    </source>
</evidence>
<sequence>MANITTNFSSDRGTCDQVQYSHAIMSVGGAIDTGTMSSFGLLFRSLGLKQLLLFDSGNLLFLGGVNLGKQREGKDPSTDINPFSPSPSFSLGGQEQQLTPYRSLVLDPLDLDVSRRGTSVLKELETARHLLQGQGVKRGGSMRGMRCAERRFLRWSASRQ</sequence>
<proteinExistence type="predicted"/>
<gene>
    <name evidence="2" type="ORF">AaE_001792</name>
</gene>
<dbReference type="Proteomes" id="UP000469452">
    <property type="component" value="Unassembled WGS sequence"/>
</dbReference>
<feature type="region of interest" description="Disordered" evidence="1">
    <location>
        <begin position="71"/>
        <end position="93"/>
    </location>
</feature>
<protein>
    <submittedName>
        <fullName evidence="2">Uncharacterized protein</fullName>
    </submittedName>
</protein>
<name>A0A6A5ABL5_APHAT</name>
<accession>A0A6A5ABL5</accession>
<dbReference type="EMBL" id="VJMI01003621">
    <property type="protein sequence ID" value="KAF0774508.1"/>
    <property type="molecule type" value="Genomic_DNA"/>
</dbReference>
<comment type="caution">
    <text evidence="2">The sequence shown here is derived from an EMBL/GenBank/DDBJ whole genome shotgun (WGS) entry which is preliminary data.</text>
</comment>
<reference evidence="2 3" key="1">
    <citation type="submission" date="2019-06" db="EMBL/GenBank/DDBJ databases">
        <title>Genomics analysis of Aphanomyces spp. identifies a new class of oomycete effector associated with host adaptation.</title>
        <authorList>
            <person name="Gaulin E."/>
        </authorList>
    </citation>
    <scope>NUCLEOTIDE SEQUENCE [LARGE SCALE GENOMIC DNA]</scope>
    <source>
        <strain evidence="2 3">E</strain>
    </source>
</reference>
<evidence type="ECO:0000313" key="3">
    <source>
        <dbReference type="Proteomes" id="UP000469452"/>
    </source>
</evidence>
<dbReference type="VEuPathDB" id="FungiDB:H257_05743"/>
<dbReference type="AlphaFoldDB" id="A0A6A5ABL5"/>
<evidence type="ECO:0000256" key="1">
    <source>
        <dbReference type="SAM" id="MobiDB-lite"/>
    </source>
</evidence>
<organism evidence="2 3">
    <name type="scientific">Aphanomyces astaci</name>
    <name type="common">Crayfish plague agent</name>
    <dbReference type="NCBI Taxonomy" id="112090"/>
    <lineage>
        <taxon>Eukaryota</taxon>
        <taxon>Sar</taxon>
        <taxon>Stramenopiles</taxon>
        <taxon>Oomycota</taxon>
        <taxon>Saprolegniomycetes</taxon>
        <taxon>Saprolegniales</taxon>
        <taxon>Verrucalvaceae</taxon>
        <taxon>Aphanomyces</taxon>
    </lineage>
</organism>